<dbReference type="EMBL" id="CAJVPU010018760">
    <property type="protein sequence ID" value="CAG8667790.1"/>
    <property type="molecule type" value="Genomic_DNA"/>
</dbReference>
<reference evidence="1" key="1">
    <citation type="submission" date="2021-06" db="EMBL/GenBank/DDBJ databases">
        <authorList>
            <person name="Kallberg Y."/>
            <person name="Tangrot J."/>
            <person name="Rosling A."/>
        </authorList>
    </citation>
    <scope>NUCLEOTIDE SEQUENCE</scope>
    <source>
        <strain evidence="1">IL203A</strain>
    </source>
</reference>
<sequence length="257" mass="29122">MSQKDNDVSSRFGTKSTPHKSKVGIIIKAVINIIIPTLLVYFLTRHTSLTQIEVLVIAGIPSIIFTAYNLIFHRRADSFGIIPIFGFIFGIISEIIAIYTNDYKLLLLKKAVITCAFGLILIISLIPIKIRSFELRPIFFYIAKSSDHELKSENKDEPIPERWERYWKSYPLFRQTFIVLTAIWGTGLLIEAIVRVIIIFNTSFNEAKIISDAATYSLLGCLVLISIIYLKHVRMRAKKLIEERKKAAAADATNSAV</sequence>
<gene>
    <name evidence="1" type="ORF">DHETER_LOCUS10045</name>
</gene>
<keyword evidence="2" id="KW-1185">Reference proteome</keyword>
<comment type="caution">
    <text evidence="1">The sequence shown here is derived from an EMBL/GenBank/DDBJ whole genome shotgun (WGS) entry which is preliminary data.</text>
</comment>
<protein>
    <submittedName>
        <fullName evidence="1">12887_t:CDS:1</fullName>
    </submittedName>
</protein>
<accession>A0ACA9NSE4</accession>
<evidence type="ECO:0000313" key="1">
    <source>
        <dbReference type="EMBL" id="CAG8667790.1"/>
    </source>
</evidence>
<name>A0ACA9NSE4_9GLOM</name>
<evidence type="ECO:0000313" key="2">
    <source>
        <dbReference type="Proteomes" id="UP000789702"/>
    </source>
</evidence>
<dbReference type="Proteomes" id="UP000789702">
    <property type="component" value="Unassembled WGS sequence"/>
</dbReference>
<organism evidence="1 2">
    <name type="scientific">Dentiscutata heterogama</name>
    <dbReference type="NCBI Taxonomy" id="1316150"/>
    <lineage>
        <taxon>Eukaryota</taxon>
        <taxon>Fungi</taxon>
        <taxon>Fungi incertae sedis</taxon>
        <taxon>Mucoromycota</taxon>
        <taxon>Glomeromycotina</taxon>
        <taxon>Glomeromycetes</taxon>
        <taxon>Diversisporales</taxon>
        <taxon>Gigasporaceae</taxon>
        <taxon>Dentiscutata</taxon>
    </lineage>
</organism>
<proteinExistence type="predicted"/>